<gene>
    <name evidence="3" type="ORF">RR48_12827</name>
</gene>
<dbReference type="Proteomes" id="UP000053240">
    <property type="component" value="Unassembled WGS sequence"/>
</dbReference>
<sequence length="209" mass="23188">MFLVKSLSWILAIQAAPSATNLDNSLQSSYNRNGSVAETAHADEGDSGRASARPDCERGRAVTIEMDPSRRQRTQTKATAEEQALDQIARERSIDRSAPPPPVPRLMKLDGGWRKPPTPKAPQDPQSRGIESTYTPSCYQTTAFRVTWDEGGWVWAGGLEGRRRGRRVNDRHSPHAASLRERLENVPCSRAARFVSLASRAPTRSHRDC</sequence>
<accession>A0A194QSM6</accession>
<keyword evidence="4" id="KW-1185">Reference proteome</keyword>
<evidence type="ECO:0000256" key="2">
    <source>
        <dbReference type="SAM" id="SignalP"/>
    </source>
</evidence>
<keyword evidence="2" id="KW-0732">Signal</keyword>
<feature type="chain" id="PRO_5012430024" evidence="2">
    <location>
        <begin position="16"/>
        <end position="209"/>
    </location>
</feature>
<evidence type="ECO:0000313" key="3">
    <source>
        <dbReference type="EMBL" id="KPJ07985.1"/>
    </source>
</evidence>
<reference evidence="3 4" key="1">
    <citation type="journal article" date="2015" name="Nat. Commun.">
        <title>Outbred genome sequencing and CRISPR/Cas9 gene editing in butterflies.</title>
        <authorList>
            <person name="Li X."/>
            <person name="Fan D."/>
            <person name="Zhang W."/>
            <person name="Liu G."/>
            <person name="Zhang L."/>
            <person name="Zhao L."/>
            <person name="Fang X."/>
            <person name="Chen L."/>
            <person name="Dong Y."/>
            <person name="Chen Y."/>
            <person name="Ding Y."/>
            <person name="Zhao R."/>
            <person name="Feng M."/>
            <person name="Zhu Y."/>
            <person name="Feng Y."/>
            <person name="Jiang X."/>
            <person name="Zhu D."/>
            <person name="Xiang H."/>
            <person name="Feng X."/>
            <person name="Li S."/>
            <person name="Wang J."/>
            <person name="Zhang G."/>
            <person name="Kronforst M.R."/>
            <person name="Wang W."/>
        </authorList>
    </citation>
    <scope>NUCLEOTIDE SEQUENCE [LARGE SCALE GENOMIC DNA]</scope>
    <source>
        <strain evidence="3">Ya'a_city_454_Pm</strain>
        <tissue evidence="3">Whole body</tissue>
    </source>
</reference>
<dbReference type="AlphaFoldDB" id="A0A194QSM6"/>
<feature type="compositionally biased region" description="Polar residues" evidence="1">
    <location>
        <begin position="124"/>
        <end position="134"/>
    </location>
</feature>
<protein>
    <submittedName>
        <fullName evidence="3">Uncharacterized protein</fullName>
    </submittedName>
</protein>
<proteinExistence type="predicted"/>
<evidence type="ECO:0000313" key="4">
    <source>
        <dbReference type="Proteomes" id="UP000053240"/>
    </source>
</evidence>
<dbReference type="InParanoid" id="A0A194QSM6"/>
<organism evidence="3 4">
    <name type="scientific">Papilio machaon</name>
    <name type="common">Old World swallowtail butterfly</name>
    <dbReference type="NCBI Taxonomy" id="76193"/>
    <lineage>
        <taxon>Eukaryota</taxon>
        <taxon>Metazoa</taxon>
        <taxon>Ecdysozoa</taxon>
        <taxon>Arthropoda</taxon>
        <taxon>Hexapoda</taxon>
        <taxon>Insecta</taxon>
        <taxon>Pterygota</taxon>
        <taxon>Neoptera</taxon>
        <taxon>Endopterygota</taxon>
        <taxon>Lepidoptera</taxon>
        <taxon>Glossata</taxon>
        <taxon>Ditrysia</taxon>
        <taxon>Papilionoidea</taxon>
        <taxon>Papilionidae</taxon>
        <taxon>Papilioninae</taxon>
        <taxon>Papilio</taxon>
    </lineage>
</organism>
<dbReference type="EMBL" id="KQ461175">
    <property type="protein sequence ID" value="KPJ07985.1"/>
    <property type="molecule type" value="Genomic_DNA"/>
</dbReference>
<name>A0A194QSM6_PAPMA</name>
<evidence type="ECO:0000256" key="1">
    <source>
        <dbReference type="SAM" id="MobiDB-lite"/>
    </source>
</evidence>
<feature type="signal peptide" evidence="2">
    <location>
        <begin position="1"/>
        <end position="15"/>
    </location>
</feature>
<feature type="region of interest" description="Disordered" evidence="1">
    <location>
        <begin position="67"/>
        <end position="134"/>
    </location>
</feature>